<evidence type="ECO:0000259" key="1">
    <source>
        <dbReference type="Pfam" id="PF01882"/>
    </source>
</evidence>
<organism evidence="2 3">
    <name type="scientific">Marinomonas algarum</name>
    <dbReference type="NCBI Taxonomy" id="2883105"/>
    <lineage>
        <taxon>Bacteria</taxon>
        <taxon>Pseudomonadati</taxon>
        <taxon>Pseudomonadota</taxon>
        <taxon>Gammaproteobacteria</taxon>
        <taxon>Oceanospirillales</taxon>
        <taxon>Oceanospirillaceae</taxon>
        <taxon>Marinomonas</taxon>
    </lineage>
</organism>
<dbReference type="Pfam" id="PF01882">
    <property type="entry name" value="DUF58"/>
    <property type="match status" value="1"/>
</dbReference>
<dbReference type="PANTHER" id="PTHR33608">
    <property type="entry name" value="BLL2464 PROTEIN"/>
    <property type="match status" value="1"/>
</dbReference>
<keyword evidence="3" id="KW-1185">Reference proteome</keyword>
<dbReference type="EMBL" id="JAJATW010000016">
    <property type="protein sequence ID" value="MCB5162403.1"/>
    <property type="molecule type" value="Genomic_DNA"/>
</dbReference>
<evidence type="ECO:0000313" key="3">
    <source>
        <dbReference type="Proteomes" id="UP001139095"/>
    </source>
</evidence>
<reference evidence="2" key="1">
    <citation type="submission" date="2021-10" db="EMBL/GenBank/DDBJ databases">
        <title>Marinomonas pontica sp. nov., isolated from the Black Sea.</title>
        <authorList>
            <person name="Zhao L.-H."/>
            <person name="Xue J.-H."/>
        </authorList>
    </citation>
    <scope>NUCLEOTIDE SEQUENCE</scope>
    <source>
        <strain evidence="2">E8</strain>
    </source>
</reference>
<dbReference type="InterPro" id="IPR002881">
    <property type="entry name" value="DUF58"/>
</dbReference>
<dbReference type="Proteomes" id="UP001139095">
    <property type="component" value="Unassembled WGS sequence"/>
</dbReference>
<comment type="caution">
    <text evidence="2">The sequence shown here is derived from an EMBL/GenBank/DDBJ whole genome shotgun (WGS) entry which is preliminary data.</text>
</comment>
<evidence type="ECO:0000313" key="2">
    <source>
        <dbReference type="EMBL" id="MCB5162403.1"/>
    </source>
</evidence>
<name>A0A9X1LF30_9GAMM</name>
<sequence length="304" mass="35016">MSPLLAPLSPELDDAHFSLLAHYAKHLGRAPKAKRFATNVGERRSRQKGHGMEMLELRAYQASDDLRHIDWRVTARTGQAHTRLYAQENDHQRLLLLDLSPNAYFGTQHTFISTRLLQLAGLIAWRSIQQGDALAYRIRYGEQEHQSQKTELPRLLNSLREASCLQHRTTTPPHQNSSIWVDNAFISRTHNKDVIILTDKQYWDSHEESALLKLAKHNRVHWVQVIDNKAFQLPAGHYQMTDGTNVRRLSVSDASLKNAKEDFLTRNTQFKQALLSMDIQHHPFDLSEPPERIARYLLSQGALR</sequence>
<dbReference type="PANTHER" id="PTHR33608:SF12">
    <property type="entry name" value="DUF58 DOMAIN-CONTAINING PROTEIN"/>
    <property type="match status" value="1"/>
</dbReference>
<dbReference type="RefSeq" id="WP_226754756.1">
    <property type="nucleotide sequence ID" value="NZ_JAJATW010000016.1"/>
</dbReference>
<accession>A0A9X1LF30</accession>
<proteinExistence type="predicted"/>
<feature type="domain" description="DUF58" evidence="1">
    <location>
        <begin position="56"/>
        <end position="268"/>
    </location>
</feature>
<dbReference type="AlphaFoldDB" id="A0A9X1LF30"/>
<protein>
    <submittedName>
        <fullName evidence="2">DUF58 domain-containing protein</fullName>
    </submittedName>
</protein>
<gene>
    <name evidence="2" type="ORF">LG368_10910</name>
</gene>